<protein>
    <submittedName>
        <fullName evidence="2">Uncharacterized protein</fullName>
    </submittedName>
</protein>
<evidence type="ECO:0000256" key="1">
    <source>
        <dbReference type="SAM" id="MobiDB-lite"/>
    </source>
</evidence>
<sequence length="92" mass="10231">MRGTNPLGHKCANDWTISKDTKHAPESTPQTLTTPPLLALSKSHWRQRTCDTQRPNHVAGSAEPNPRAEPDSGPLKTVETVQGKREKKREKP</sequence>
<feature type="compositionally biased region" description="Low complexity" evidence="1">
    <location>
        <begin position="26"/>
        <end position="40"/>
    </location>
</feature>
<proteinExistence type="predicted"/>
<keyword evidence="3" id="KW-1185">Reference proteome</keyword>
<feature type="region of interest" description="Disordered" evidence="1">
    <location>
        <begin position="1"/>
        <end position="92"/>
    </location>
</feature>
<accession>W9RV84</accession>
<name>W9RV84_9ROSA</name>
<evidence type="ECO:0000313" key="2">
    <source>
        <dbReference type="EMBL" id="EXB94473.1"/>
    </source>
</evidence>
<evidence type="ECO:0000313" key="3">
    <source>
        <dbReference type="Proteomes" id="UP000030645"/>
    </source>
</evidence>
<organism evidence="2 3">
    <name type="scientific">Morus notabilis</name>
    <dbReference type="NCBI Taxonomy" id="981085"/>
    <lineage>
        <taxon>Eukaryota</taxon>
        <taxon>Viridiplantae</taxon>
        <taxon>Streptophyta</taxon>
        <taxon>Embryophyta</taxon>
        <taxon>Tracheophyta</taxon>
        <taxon>Spermatophyta</taxon>
        <taxon>Magnoliopsida</taxon>
        <taxon>eudicotyledons</taxon>
        <taxon>Gunneridae</taxon>
        <taxon>Pentapetalae</taxon>
        <taxon>rosids</taxon>
        <taxon>fabids</taxon>
        <taxon>Rosales</taxon>
        <taxon>Moraceae</taxon>
        <taxon>Moreae</taxon>
        <taxon>Morus</taxon>
    </lineage>
</organism>
<dbReference type="EMBL" id="KE345160">
    <property type="protein sequence ID" value="EXB94473.1"/>
    <property type="molecule type" value="Genomic_DNA"/>
</dbReference>
<dbReference type="Proteomes" id="UP000030645">
    <property type="component" value="Unassembled WGS sequence"/>
</dbReference>
<dbReference type="AlphaFoldDB" id="W9RV84"/>
<reference evidence="3" key="1">
    <citation type="submission" date="2013-01" db="EMBL/GenBank/DDBJ databases">
        <title>Draft Genome Sequence of a Mulberry Tree, Morus notabilis C.K. Schneid.</title>
        <authorList>
            <person name="He N."/>
            <person name="Zhao S."/>
        </authorList>
    </citation>
    <scope>NUCLEOTIDE SEQUENCE</scope>
</reference>
<gene>
    <name evidence="2" type="ORF">L484_018974</name>
</gene>